<accession>A0A6J4IGZ2</accession>
<keyword evidence="1" id="KW-0472">Membrane</keyword>
<dbReference type="InterPro" id="IPR025324">
    <property type="entry name" value="DUF4230"/>
</dbReference>
<organism evidence="2">
    <name type="scientific">uncultured Chthoniobacterales bacterium</name>
    <dbReference type="NCBI Taxonomy" id="1836801"/>
    <lineage>
        <taxon>Bacteria</taxon>
        <taxon>Pseudomonadati</taxon>
        <taxon>Verrucomicrobiota</taxon>
        <taxon>Spartobacteria</taxon>
        <taxon>Chthoniobacterales</taxon>
        <taxon>environmental samples</taxon>
    </lineage>
</organism>
<gene>
    <name evidence="2" type="ORF">AVDCRST_MAG42-2483</name>
</gene>
<evidence type="ECO:0008006" key="3">
    <source>
        <dbReference type="Google" id="ProtNLM"/>
    </source>
</evidence>
<dbReference type="EMBL" id="CADCTA010000077">
    <property type="protein sequence ID" value="CAA9249829.1"/>
    <property type="molecule type" value="Genomic_DNA"/>
</dbReference>
<feature type="transmembrane region" description="Helical" evidence="1">
    <location>
        <begin position="12"/>
        <end position="33"/>
    </location>
</feature>
<protein>
    <recommendedName>
        <fullName evidence="3">DUF4230 domain-containing protein</fullName>
    </recommendedName>
</protein>
<dbReference type="AlphaFoldDB" id="A0A6J4IGZ2"/>
<reference evidence="2" key="1">
    <citation type="submission" date="2020-02" db="EMBL/GenBank/DDBJ databases">
        <authorList>
            <person name="Meier V. D."/>
        </authorList>
    </citation>
    <scope>NUCLEOTIDE SEQUENCE</scope>
    <source>
        <strain evidence="2">AVDCRST_MAG42</strain>
    </source>
</reference>
<sequence>MNEHPPPRRKSLWPWALTLMFLGALALIAFLFLRIESWPVRTAQQGTAELERLAGKVRDTFVELAQLQPRVTINDRVVMEQTTGVAELALVSRKMSVEHEFSHTWAGSTKRVKLQATFVAKAGFNLKENVAVDVRDDAISVQMPRAMILGVEQEKVDVLEFENGYWNRISAEEIEKELAALPRLAREKAEQADLTAEAERALEQQLQERLGAGKPVTLTFAPIPVTSKQ</sequence>
<name>A0A6J4IGZ2_9BACT</name>
<proteinExistence type="predicted"/>
<dbReference type="Pfam" id="PF14014">
    <property type="entry name" value="DUF4230"/>
    <property type="match status" value="1"/>
</dbReference>
<keyword evidence="1" id="KW-1133">Transmembrane helix</keyword>
<evidence type="ECO:0000256" key="1">
    <source>
        <dbReference type="SAM" id="Phobius"/>
    </source>
</evidence>
<evidence type="ECO:0000313" key="2">
    <source>
        <dbReference type="EMBL" id="CAA9249829.1"/>
    </source>
</evidence>
<keyword evidence="1" id="KW-0812">Transmembrane</keyword>